<evidence type="ECO:0000313" key="1">
    <source>
        <dbReference type="EMBL" id="PON39627.1"/>
    </source>
</evidence>
<protein>
    <submittedName>
        <fullName evidence="1">Uncharacterized protein</fullName>
    </submittedName>
</protein>
<reference evidence="2" key="1">
    <citation type="submission" date="2016-06" db="EMBL/GenBank/DDBJ databases">
        <title>Parallel loss of symbiosis genes in relatives of nitrogen-fixing non-legume Parasponia.</title>
        <authorList>
            <person name="Van Velzen R."/>
            <person name="Holmer R."/>
            <person name="Bu F."/>
            <person name="Rutten L."/>
            <person name="Van Zeijl A."/>
            <person name="Liu W."/>
            <person name="Santuari L."/>
            <person name="Cao Q."/>
            <person name="Sharma T."/>
            <person name="Shen D."/>
            <person name="Roswanjaya Y."/>
            <person name="Wardhani T."/>
            <person name="Kalhor M.S."/>
            <person name="Jansen J."/>
            <person name="Van den Hoogen J."/>
            <person name="Gungor B."/>
            <person name="Hartog M."/>
            <person name="Hontelez J."/>
            <person name="Verver J."/>
            <person name="Yang W.-C."/>
            <person name="Schijlen E."/>
            <person name="Repin R."/>
            <person name="Schilthuizen M."/>
            <person name="Schranz E."/>
            <person name="Heidstra R."/>
            <person name="Miyata K."/>
            <person name="Fedorova E."/>
            <person name="Kohlen W."/>
            <person name="Bisseling T."/>
            <person name="Smit S."/>
            <person name="Geurts R."/>
        </authorList>
    </citation>
    <scope>NUCLEOTIDE SEQUENCE [LARGE SCALE GENOMIC DNA]</scope>
    <source>
        <strain evidence="2">cv. WU1-14</strain>
    </source>
</reference>
<dbReference type="EMBL" id="JXTB01000460">
    <property type="protein sequence ID" value="PON39627.1"/>
    <property type="molecule type" value="Genomic_DNA"/>
</dbReference>
<comment type="caution">
    <text evidence="1">The sequence shown here is derived from an EMBL/GenBank/DDBJ whole genome shotgun (WGS) entry which is preliminary data.</text>
</comment>
<dbReference type="AlphaFoldDB" id="A0A2P5ASV6"/>
<evidence type="ECO:0000313" key="2">
    <source>
        <dbReference type="Proteomes" id="UP000237105"/>
    </source>
</evidence>
<dbReference type="Proteomes" id="UP000237105">
    <property type="component" value="Unassembled WGS sequence"/>
</dbReference>
<sequence length="88" mass="9274">MEILTKTSKGLRATETDIKTERALLVHGDLVGRESGNDVDEQGGDGQCKLDGDRLQSGLCKKGGEGKGEAKGENLCGGMSIRRRATIG</sequence>
<keyword evidence="2" id="KW-1185">Reference proteome</keyword>
<organism evidence="1 2">
    <name type="scientific">Parasponia andersonii</name>
    <name type="common">Sponia andersonii</name>
    <dbReference type="NCBI Taxonomy" id="3476"/>
    <lineage>
        <taxon>Eukaryota</taxon>
        <taxon>Viridiplantae</taxon>
        <taxon>Streptophyta</taxon>
        <taxon>Embryophyta</taxon>
        <taxon>Tracheophyta</taxon>
        <taxon>Spermatophyta</taxon>
        <taxon>Magnoliopsida</taxon>
        <taxon>eudicotyledons</taxon>
        <taxon>Gunneridae</taxon>
        <taxon>Pentapetalae</taxon>
        <taxon>rosids</taxon>
        <taxon>fabids</taxon>
        <taxon>Rosales</taxon>
        <taxon>Cannabaceae</taxon>
        <taxon>Parasponia</taxon>
    </lineage>
</organism>
<accession>A0A2P5ASV6</accession>
<proteinExistence type="predicted"/>
<name>A0A2P5ASV6_PARAD</name>
<gene>
    <name evidence="1" type="ORF">PanWU01x14_303650</name>
</gene>